<feature type="chain" id="PRO_5043956771" evidence="2">
    <location>
        <begin position="20"/>
        <end position="131"/>
    </location>
</feature>
<feature type="signal peptide" evidence="2">
    <location>
        <begin position="1"/>
        <end position="19"/>
    </location>
</feature>
<feature type="transmembrane region" description="Helical" evidence="1">
    <location>
        <begin position="74"/>
        <end position="96"/>
    </location>
</feature>
<evidence type="ECO:0000256" key="2">
    <source>
        <dbReference type="SAM" id="SignalP"/>
    </source>
</evidence>
<keyword evidence="1" id="KW-0812">Transmembrane</keyword>
<accession>A0AAW0IVR3</accession>
<evidence type="ECO:0000313" key="3">
    <source>
        <dbReference type="EMBL" id="KAK7818306.1"/>
    </source>
</evidence>
<keyword evidence="2" id="KW-0732">Signal</keyword>
<protein>
    <submittedName>
        <fullName evidence="3">Uncharacterized protein</fullName>
    </submittedName>
</protein>
<keyword evidence="1" id="KW-0472">Membrane</keyword>
<evidence type="ECO:0000313" key="4">
    <source>
        <dbReference type="Proteomes" id="UP000237347"/>
    </source>
</evidence>
<sequence length="131" mass="15369">MPFGLVYFPLVLTILEVRTWLSPLAKRKSLVLDTQLDKWDLPEIVNLLQSSPYLGKLLIKPVPSYNSESEPPHFFFSLLYFTIPISYHFCLIYLTFKISNFKLRSLYCFYHTKDHLQMLCLCSPEDLSKLS</sequence>
<gene>
    <name evidence="3" type="ORF">CFP56_041511</name>
</gene>
<name>A0AAW0IVR3_QUESU</name>
<organism evidence="3 4">
    <name type="scientific">Quercus suber</name>
    <name type="common">Cork oak</name>
    <dbReference type="NCBI Taxonomy" id="58331"/>
    <lineage>
        <taxon>Eukaryota</taxon>
        <taxon>Viridiplantae</taxon>
        <taxon>Streptophyta</taxon>
        <taxon>Embryophyta</taxon>
        <taxon>Tracheophyta</taxon>
        <taxon>Spermatophyta</taxon>
        <taxon>Magnoliopsida</taxon>
        <taxon>eudicotyledons</taxon>
        <taxon>Gunneridae</taxon>
        <taxon>Pentapetalae</taxon>
        <taxon>rosids</taxon>
        <taxon>fabids</taxon>
        <taxon>Fagales</taxon>
        <taxon>Fagaceae</taxon>
        <taxon>Quercus</taxon>
    </lineage>
</organism>
<dbReference type="AlphaFoldDB" id="A0AAW0IVR3"/>
<keyword evidence="1" id="KW-1133">Transmembrane helix</keyword>
<dbReference type="EMBL" id="PKMF04000833">
    <property type="protein sequence ID" value="KAK7818306.1"/>
    <property type="molecule type" value="Genomic_DNA"/>
</dbReference>
<reference evidence="3 4" key="1">
    <citation type="journal article" date="2018" name="Sci. Data">
        <title>The draft genome sequence of cork oak.</title>
        <authorList>
            <person name="Ramos A.M."/>
            <person name="Usie A."/>
            <person name="Barbosa P."/>
            <person name="Barros P.M."/>
            <person name="Capote T."/>
            <person name="Chaves I."/>
            <person name="Simoes F."/>
            <person name="Abreu I."/>
            <person name="Carrasquinho I."/>
            <person name="Faro C."/>
            <person name="Guimaraes J.B."/>
            <person name="Mendonca D."/>
            <person name="Nobrega F."/>
            <person name="Rodrigues L."/>
            <person name="Saibo N.J.M."/>
            <person name="Varela M.C."/>
            <person name="Egas C."/>
            <person name="Matos J."/>
            <person name="Miguel C.M."/>
            <person name="Oliveira M.M."/>
            <person name="Ricardo C.P."/>
            <person name="Goncalves S."/>
        </authorList>
    </citation>
    <scope>NUCLEOTIDE SEQUENCE [LARGE SCALE GENOMIC DNA]</scope>
    <source>
        <strain evidence="4">cv. HL8</strain>
    </source>
</reference>
<proteinExistence type="predicted"/>
<dbReference type="Proteomes" id="UP000237347">
    <property type="component" value="Unassembled WGS sequence"/>
</dbReference>
<comment type="caution">
    <text evidence="3">The sequence shown here is derived from an EMBL/GenBank/DDBJ whole genome shotgun (WGS) entry which is preliminary data.</text>
</comment>
<evidence type="ECO:0000256" key="1">
    <source>
        <dbReference type="SAM" id="Phobius"/>
    </source>
</evidence>
<keyword evidence="4" id="KW-1185">Reference proteome</keyword>